<dbReference type="STRING" id="36842.SAMN02194393_03065"/>
<evidence type="ECO:0008006" key="3">
    <source>
        <dbReference type="Google" id="ProtNLM"/>
    </source>
</evidence>
<dbReference type="EMBL" id="FUZT01000007">
    <property type="protein sequence ID" value="SKC76946.1"/>
    <property type="molecule type" value="Genomic_DNA"/>
</dbReference>
<dbReference type="Proteomes" id="UP000190285">
    <property type="component" value="Unassembled WGS sequence"/>
</dbReference>
<protein>
    <recommendedName>
        <fullName evidence="3">Transposase and inactivated derivatives</fullName>
    </recommendedName>
</protein>
<organism evidence="1 2">
    <name type="scientific">Maledivibacter halophilus</name>
    <dbReference type="NCBI Taxonomy" id="36842"/>
    <lineage>
        <taxon>Bacteria</taxon>
        <taxon>Bacillati</taxon>
        <taxon>Bacillota</taxon>
        <taxon>Clostridia</taxon>
        <taxon>Peptostreptococcales</taxon>
        <taxon>Caminicellaceae</taxon>
        <taxon>Maledivibacter</taxon>
    </lineage>
</organism>
<dbReference type="SUPFAM" id="SSF53098">
    <property type="entry name" value="Ribonuclease H-like"/>
    <property type="match status" value="1"/>
</dbReference>
<evidence type="ECO:0000313" key="1">
    <source>
        <dbReference type="EMBL" id="SKC76946.1"/>
    </source>
</evidence>
<dbReference type="AlphaFoldDB" id="A0A1T5LLV6"/>
<name>A0A1T5LLV6_9FIRM</name>
<sequence>MKQLENILKRDFNANNINEKWLTDVTEFKYGDGKKAYLNAILDIGDKSIISYVIGKSNNNALVFETFWNCIQVVMKMLQQRMITLQWESQI</sequence>
<dbReference type="InterPro" id="IPR012337">
    <property type="entry name" value="RNaseH-like_sf"/>
</dbReference>
<accession>A0A1T5LLV6</accession>
<keyword evidence="2" id="KW-1185">Reference proteome</keyword>
<gene>
    <name evidence="1" type="ORF">SAMN02194393_03065</name>
</gene>
<proteinExistence type="predicted"/>
<evidence type="ECO:0000313" key="2">
    <source>
        <dbReference type="Proteomes" id="UP000190285"/>
    </source>
</evidence>
<reference evidence="1 2" key="1">
    <citation type="submission" date="2017-02" db="EMBL/GenBank/DDBJ databases">
        <authorList>
            <person name="Peterson S.W."/>
        </authorList>
    </citation>
    <scope>NUCLEOTIDE SEQUENCE [LARGE SCALE GENOMIC DNA]</scope>
    <source>
        <strain evidence="1 2">M1</strain>
    </source>
</reference>